<dbReference type="AlphaFoldDB" id="A0AA86UNI1"/>
<evidence type="ECO:0000313" key="3">
    <source>
        <dbReference type="Proteomes" id="UP001642409"/>
    </source>
</evidence>
<name>A0AA86UNI1_9EUKA</name>
<organism evidence="1">
    <name type="scientific">Hexamita inflata</name>
    <dbReference type="NCBI Taxonomy" id="28002"/>
    <lineage>
        <taxon>Eukaryota</taxon>
        <taxon>Metamonada</taxon>
        <taxon>Diplomonadida</taxon>
        <taxon>Hexamitidae</taxon>
        <taxon>Hexamitinae</taxon>
        <taxon>Hexamita</taxon>
    </lineage>
</organism>
<protein>
    <submittedName>
        <fullName evidence="2">Hypothetical_protein</fullName>
    </submittedName>
</protein>
<gene>
    <name evidence="2" type="ORF">HINF_LOCUS3733</name>
    <name evidence="1" type="ORF">HINF_LOCUS49649</name>
</gene>
<reference evidence="2 3" key="2">
    <citation type="submission" date="2024-07" db="EMBL/GenBank/DDBJ databases">
        <authorList>
            <person name="Akdeniz Z."/>
        </authorList>
    </citation>
    <scope>NUCLEOTIDE SEQUENCE [LARGE SCALE GENOMIC DNA]</scope>
</reference>
<dbReference type="EMBL" id="CATOUU010000952">
    <property type="protein sequence ID" value="CAI9962004.1"/>
    <property type="molecule type" value="Genomic_DNA"/>
</dbReference>
<evidence type="ECO:0000313" key="2">
    <source>
        <dbReference type="EMBL" id="CAL5976272.1"/>
    </source>
</evidence>
<keyword evidence="3" id="KW-1185">Reference proteome</keyword>
<comment type="caution">
    <text evidence="1">The sequence shown here is derived from an EMBL/GenBank/DDBJ whole genome shotgun (WGS) entry which is preliminary data.</text>
</comment>
<accession>A0AA86UNI1</accession>
<proteinExistence type="predicted"/>
<dbReference type="EMBL" id="CAXDID020000007">
    <property type="protein sequence ID" value="CAL5976272.1"/>
    <property type="molecule type" value="Genomic_DNA"/>
</dbReference>
<reference evidence="1" key="1">
    <citation type="submission" date="2023-06" db="EMBL/GenBank/DDBJ databases">
        <authorList>
            <person name="Kurt Z."/>
        </authorList>
    </citation>
    <scope>NUCLEOTIDE SEQUENCE</scope>
</reference>
<dbReference type="Proteomes" id="UP001642409">
    <property type="component" value="Unassembled WGS sequence"/>
</dbReference>
<sequence>MLNIFYVRPAQCLFSSKHGVHSAPSTLSGMVFIQLSLASKHSVHSAPSTLSGMVFIQLSLASKHGVHSAPSTVFIHLSLASKHSVHSAPSTLSGMVFIQLSLASKHSVHSALSCVQAWCSFSSKHSVHSSFSCVQAQCSFSSKHVVWHGVHSALSSSKGSTQTINLVRLSLSFNLTGKMEIHITKGIIKVKVQFYKSETNIQAPYLIVIRSSVILDCYIDICSYICVCVNSLILYGV</sequence>
<evidence type="ECO:0000313" key="1">
    <source>
        <dbReference type="EMBL" id="CAI9962004.1"/>
    </source>
</evidence>